<dbReference type="InterPro" id="IPR012910">
    <property type="entry name" value="Plug_dom"/>
</dbReference>
<organism evidence="5 6">
    <name type="scientific">Croceicoccus naphthovorans</name>
    <dbReference type="NCBI Taxonomy" id="1348774"/>
    <lineage>
        <taxon>Bacteria</taxon>
        <taxon>Pseudomonadati</taxon>
        <taxon>Pseudomonadota</taxon>
        <taxon>Alphaproteobacteria</taxon>
        <taxon>Sphingomonadales</taxon>
        <taxon>Erythrobacteraceae</taxon>
        <taxon>Croceicoccus</taxon>
    </lineage>
</organism>
<dbReference type="Pfam" id="PF07715">
    <property type="entry name" value="Plug"/>
    <property type="match status" value="1"/>
</dbReference>
<dbReference type="InterPro" id="IPR037066">
    <property type="entry name" value="Plug_dom_sf"/>
</dbReference>
<dbReference type="Gene3D" id="2.170.130.10">
    <property type="entry name" value="TonB-dependent receptor, plug domain"/>
    <property type="match status" value="1"/>
</dbReference>
<name>A0A0G3XLV1_9SPHN</name>
<evidence type="ECO:0000256" key="2">
    <source>
        <dbReference type="ARBA" id="ARBA00023136"/>
    </source>
</evidence>
<comment type="similarity">
    <text evidence="4">Belongs to the TonB-dependent receptor family.</text>
</comment>
<keyword evidence="4" id="KW-0798">TonB box</keyword>
<evidence type="ECO:0000256" key="4">
    <source>
        <dbReference type="RuleBase" id="RU003357"/>
    </source>
</evidence>
<keyword evidence="3" id="KW-0998">Cell outer membrane</keyword>
<dbReference type="InterPro" id="IPR000531">
    <property type="entry name" value="Beta-barrel_TonB"/>
</dbReference>
<dbReference type="SUPFAM" id="SSF56935">
    <property type="entry name" value="Porins"/>
    <property type="match status" value="1"/>
</dbReference>
<sequence>MSKGKQVAALLLLGSALSFPHIAIAQGTGGAPGNTGTGLSPADGETTGDSLVEQTDGAEDTYDDEVEQPDISVPGGAIVVTGRRNRDVVRASTQVVNVLSSEEIARTGEGDIAGALSRVTGLSVVGDGFVFVRGLGDRYSLALLNGLPLPSPEPLRRTVPLDLFPTDIVSSSLVQKTYSANFPGEFGGGVINLTTRAIPDESFLKLSASISGDSETTGFNGLTYYGSGSDWTGFDDGARGLTPELKAYFDSGLSLDNPAIDQQAIAGTLVDPNLALLQQVDDVPANFSGSLSAGTAVDIGSDARLGIIFNASLSNSWRNRTAIKQTSADLVNIDTDFTEFQTNQKMVASGLLGIGLEWGDHKARFTNVFIRDTLKQSQLAIGYDADLDNTRLVQDNGWFERQLFDSQAVVELDFGRLGVDLRGGFARTDREAPYEYNFEYVRTDRESDPIGDVFINLLNGNEGDASVAFSDLNEELWYGGIDLNYEVFDATQLTFGYAHTDTSRYSERRAYTFRATGSGYIPPDVDAIDPTPYRVIGSRYPSVLLSPLFIDYFNIGLIDQTPTTPAFQADLTIDAGYGKMTWAGLSGLTVDLGVRYEDATQIVAPVSVFSDTAVNTAAVTNIANDYWLPSGTITYEVTPELQLRASASKTIARPQFRELIFQPYRDPDSSRVYEGNPFLKDSELTNFEARAEYYLGRGNRVSLAGFYKDIERPIEAYSNFSDNSQVTRYANAPAATLWGAEFELNYGIDLYSLGSWFETKRALVVTNYTYTQSEIKVSDGDTTATFPSPVPRPANLFFSDGLPLTGQSDHLLNVQLGMEDTDKLQQFTVLFSYASKRVTSRGTLGLPDIVEDPGLRIDLVAREGTVFMGVPIEIKAEARNITGRDHFEYQSDGTNRIEINSYDVGRSFSLGISAEF</sequence>
<evidence type="ECO:0000313" key="5">
    <source>
        <dbReference type="EMBL" id="AKM11601.1"/>
    </source>
</evidence>
<dbReference type="Gene3D" id="2.40.170.20">
    <property type="entry name" value="TonB-dependent receptor, beta-barrel domain"/>
    <property type="match status" value="1"/>
</dbReference>
<evidence type="ECO:0000256" key="1">
    <source>
        <dbReference type="ARBA" id="ARBA00004442"/>
    </source>
</evidence>
<reference evidence="5 6" key="1">
    <citation type="submission" date="2015-06" db="EMBL/GenBank/DDBJ databases">
        <authorList>
            <person name="Zeng Y."/>
            <person name="Huang Y."/>
        </authorList>
    </citation>
    <scope>NUCLEOTIDE SEQUENCE [LARGE SCALE GENOMIC DNA]</scope>
    <source>
        <strain evidence="5 6">PQ-2</strain>
    </source>
</reference>
<keyword evidence="2 4" id="KW-0472">Membrane</keyword>
<dbReference type="InterPro" id="IPR036942">
    <property type="entry name" value="Beta-barrel_TonB_sf"/>
</dbReference>
<dbReference type="PANTHER" id="PTHR40980">
    <property type="entry name" value="PLUG DOMAIN-CONTAINING PROTEIN"/>
    <property type="match status" value="1"/>
</dbReference>
<dbReference type="GO" id="GO:0009279">
    <property type="term" value="C:cell outer membrane"/>
    <property type="evidence" value="ECO:0007669"/>
    <property type="project" value="UniProtKB-SubCell"/>
</dbReference>
<dbReference type="PANTHER" id="PTHR40980:SF5">
    <property type="entry name" value="TONB-DEPENDENT RECEPTOR"/>
    <property type="match status" value="1"/>
</dbReference>
<dbReference type="OrthoDB" id="9768470at2"/>
<protein>
    <submittedName>
        <fullName evidence="5">TonB-dependent receptor</fullName>
    </submittedName>
</protein>
<keyword evidence="6" id="KW-1185">Reference proteome</keyword>
<dbReference type="STRING" id="1348774.AB433_06470"/>
<dbReference type="EMBL" id="CP011770">
    <property type="protein sequence ID" value="AKM11601.1"/>
    <property type="molecule type" value="Genomic_DNA"/>
</dbReference>
<dbReference type="Proteomes" id="UP000035287">
    <property type="component" value="Chromosome"/>
</dbReference>
<dbReference type="Pfam" id="PF00593">
    <property type="entry name" value="TonB_dep_Rec_b-barrel"/>
    <property type="match status" value="1"/>
</dbReference>
<evidence type="ECO:0000256" key="3">
    <source>
        <dbReference type="ARBA" id="ARBA00023237"/>
    </source>
</evidence>
<dbReference type="KEGG" id="cna:AB433_06470"/>
<proteinExistence type="inferred from homology"/>
<dbReference type="RefSeq" id="WP_047823489.1">
    <property type="nucleotide sequence ID" value="NZ_JACIEL010000012.1"/>
</dbReference>
<dbReference type="PATRIC" id="fig|1348774.3.peg.1353"/>
<dbReference type="AlphaFoldDB" id="A0A0G3XLV1"/>
<keyword evidence="5" id="KW-0675">Receptor</keyword>
<gene>
    <name evidence="5" type="ORF">AB433_06470</name>
</gene>
<accession>A0A0G3XLV1</accession>
<evidence type="ECO:0000313" key="6">
    <source>
        <dbReference type="Proteomes" id="UP000035287"/>
    </source>
</evidence>
<comment type="subcellular location">
    <subcellularLocation>
        <location evidence="1 4">Cell outer membrane</location>
    </subcellularLocation>
</comment>